<keyword evidence="2" id="KW-1185">Reference proteome</keyword>
<proteinExistence type="predicted"/>
<protein>
    <submittedName>
        <fullName evidence="1">Uncharacterized protein</fullName>
    </submittedName>
</protein>
<name>A0A873WNS9_9CAUD</name>
<dbReference type="Proteomes" id="UP000663581">
    <property type="component" value="Segment"/>
</dbReference>
<evidence type="ECO:0000313" key="1">
    <source>
        <dbReference type="EMBL" id="QPB09715.1"/>
    </source>
</evidence>
<organism evidence="1 2">
    <name type="scientific">Streptomyces phage Shaeky</name>
    <dbReference type="NCBI Taxonomy" id="2767586"/>
    <lineage>
        <taxon>Viruses</taxon>
        <taxon>Duplodnaviria</taxon>
        <taxon>Heunggongvirae</taxon>
        <taxon>Uroviricota</taxon>
        <taxon>Caudoviricetes</taxon>
        <taxon>Colingsworthviridae</taxon>
        <taxon>Shaekyvirus</taxon>
        <taxon>Shaekyvirus shaeky</taxon>
    </lineage>
</organism>
<sequence>MAFYLVTDGRKNQYGEADMFVVRASGVRQAVSLAPVLDAKGAEVTKLEDGRDVPHGVILSALADFADETPDAPAVIETEATEVAEVTSGALDLPETVSAPVSPGYAVI</sequence>
<evidence type="ECO:0000313" key="2">
    <source>
        <dbReference type="Proteomes" id="UP000663581"/>
    </source>
</evidence>
<gene>
    <name evidence="1" type="ORF">CPT_Shaeky_028</name>
</gene>
<dbReference type="EMBL" id="MT701595">
    <property type="protein sequence ID" value="QPB09715.1"/>
    <property type="molecule type" value="Genomic_DNA"/>
</dbReference>
<accession>A0A873WNS9</accession>
<reference evidence="1" key="1">
    <citation type="submission" date="2020-07" db="EMBL/GenBank/DDBJ databases">
        <title>Complete genome sequence of Streptomyces phage Shaeky.</title>
        <authorList>
            <person name="Shodrock S.L."/>
            <person name="Higbee T."/>
            <person name="Clark J.D."/>
            <person name="Hernandez I."/>
            <person name="Liu M."/>
            <person name="Burrowes B."/>
        </authorList>
    </citation>
    <scope>NUCLEOTIDE SEQUENCE</scope>
</reference>